<feature type="domain" description="C2H2-type" evidence="7">
    <location>
        <begin position="283"/>
        <end position="307"/>
    </location>
</feature>
<feature type="domain" description="C2H2-type" evidence="7">
    <location>
        <begin position="842"/>
        <end position="870"/>
    </location>
</feature>
<feature type="domain" description="C2H2-type" evidence="7">
    <location>
        <begin position="534"/>
        <end position="562"/>
    </location>
</feature>
<dbReference type="EMBL" id="HBUF01059339">
    <property type="protein sequence ID" value="CAG6625253.1"/>
    <property type="molecule type" value="Transcribed_RNA"/>
</dbReference>
<feature type="domain" description="C2H2-type" evidence="7">
    <location>
        <begin position="623"/>
        <end position="646"/>
    </location>
</feature>
<dbReference type="InterPro" id="IPR013087">
    <property type="entry name" value="Znf_C2H2_type"/>
</dbReference>
<feature type="domain" description="C2H2-type" evidence="7">
    <location>
        <begin position="311"/>
        <end position="338"/>
    </location>
</feature>
<reference evidence="8" key="1">
    <citation type="submission" date="2021-05" db="EMBL/GenBank/DDBJ databases">
        <authorList>
            <person name="Alioto T."/>
            <person name="Alioto T."/>
            <person name="Gomez Garrido J."/>
        </authorList>
    </citation>
    <scope>NUCLEOTIDE SEQUENCE</scope>
</reference>
<feature type="compositionally biased region" description="Basic and acidic residues" evidence="6">
    <location>
        <begin position="1"/>
        <end position="15"/>
    </location>
</feature>
<feature type="domain" description="C2H2-type" evidence="7">
    <location>
        <begin position="686"/>
        <end position="713"/>
    </location>
</feature>
<dbReference type="PANTHER" id="PTHR24379:SF121">
    <property type="entry name" value="C2H2-TYPE DOMAIN-CONTAINING PROTEIN"/>
    <property type="match status" value="1"/>
</dbReference>
<keyword evidence="1" id="KW-0479">Metal-binding</keyword>
<dbReference type="Gene3D" id="3.30.160.60">
    <property type="entry name" value="Classic Zinc Finger"/>
    <property type="match status" value="15"/>
</dbReference>
<dbReference type="AlphaFoldDB" id="A0A8D8Q513"/>
<evidence type="ECO:0000256" key="5">
    <source>
        <dbReference type="PROSITE-ProRule" id="PRU00042"/>
    </source>
</evidence>
<feature type="domain" description="C2H2-type" evidence="7">
    <location>
        <begin position="1100"/>
        <end position="1128"/>
    </location>
</feature>
<feature type="domain" description="C2H2-type" evidence="7">
    <location>
        <begin position="591"/>
        <end position="618"/>
    </location>
</feature>
<accession>A0A8D8Q513</accession>
<proteinExistence type="predicted"/>
<feature type="domain" description="C2H2-type" evidence="7">
    <location>
        <begin position="254"/>
        <end position="282"/>
    </location>
</feature>
<evidence type="ECO:0000313" key="8">
    <source>
        <dbReference type="EMBL" id="CAG6625254.1"/>
    </source>
</evidence>
<evidence type="ECO:0000256" key="3">
    <source>
        <dbReference type="ARBA" id="ARBA00022771"/>
    </source>
</evidence>
<dbReference type="SUPFAM" id="SSF57667">
    <property type="entry name" value="beta-beta-alpha zinc fingers"/>
    <property type="match status" value="11"/>
</dbReference>
<dbReference type="Pfam" id="PF00096">
    <property type="entry name" value="zf-C2H2"/>
    <property type="match status" value="17"/>
</dbReference>
<feature type="compositionally biased region" description="Acidic residues" evidence="6">
    <location>
        <begin position="71"/>
        <end position="92"/>
    </location>
</feature>
<keyword evidence="4" id="KW-0862">Zinc</keyword>
<feature type="domain" description="C2H2-type" evidence="7">
    <location>
        <begin position="961"/>
        <end position="989"/>
    </location>
</feature>
<sequence length="1231" mass="142187">MESEHSDIPEKRKLEDVDETVGVKKFKPNPDEGSVHNGGIEAVEIKTELIGDDINGENEEEIDPFHGVNNSEDESDTEDSEDNETDEDSGDEDGLKINEEEEDSGEFLLGDEEGMLGVEASLGEEEEGMFGVEACLGEEEEGEELSLNGMEMLPPNPYASDDPDNDLQCKKCFKTFARKSYLRGHSCSEDLQINNKALECPYCHKRYSHRINLRLHLKLHNNPKQFQCHLCLKYLSSSSSLKVHLKTHSNEKAFKCPYCGTAFNQKVHLNDHILSHHTNMRPFNCQLCNKTYVSKSVLKKHLKKHLGLFKYSCEICTKRFFERSSLKKHMRTHTSNFPLNKLKSEEPLKCHSCLTYFHFKYKLITHQMLEHGLGKEHETCYQCPLCDIKFNILSTNEPKSPLVQTIKQEKTDVDSEKGSEEKTEEPPHPNNLVEPDYPTHLNDHKTIFANLKITPSNMQLIISEHIKSHQYVENHMCELCYKVFETRENLMRHLKIHDDKERKRFKCEQCDKRFTSNADLNKHSNAIHQRLKLHECDMCGKNFSQRNNLKRHLEEVHRTDGMKFECYVCSKVLATSHSLKRHILIHNGPKYTCEICKREFTRVYELNIHKKMHDDENNTANQLKCQYCGKVFLKKSNLKAHIENNHLDYSCLECKAVGEEVTFDTKKNLLLHLKTKHKNVISNVYLTCEICFKTHLTQTDLARHMKMHSDDYQIQCKFCDKYFSRNYNLKQHMKSCTKNISNGILDCDDDDLPYNNEDDANEMLVPEIKMEPEIKLEPKEEEEDIEESEEEQENFMPVQNVNIKRETDPLSVEDIINAGEVSITPIPGPYAPNNNNLASKITQCQICLKTFAKKDSLRKHMKVFHTYISPDAMKQEPGQEGKPNILEVILQEGKTSNDDNLIQCEVCKKTFTRKDSLRKHTRRFHILNNTDVKKEFTEGEINRNMLEVILKESGHEIKSRIPCELCYKTFTRKDSLRKHIKIFHTRRSMSVLKPDDSSNTMSSEPNGDIVKSEPVETIIPDPVTLPVPVPADSGVPVDKIPCALCDKTFTRKDSLKKHIRVFHTHNQDHDTSLHSTLEGGEGGRADLNQLLANAAFIDRIRCELCDKSFTRKDSLRKHNKIFHGGADPRTLDEHMATGSAEFLEVVLDENAESPLTTNEILCRICNKTFTRNYNLKKHMKTVHKIDENMPYFSYDNSFEMEEEDEDMEVAEQFGSLSNSMLEVILDEQTEL</sequence>
<feature type="domain" description="C2H2-type" evidence="7">
    <location>
        <begin position="1040"/>
        <end position="1068"/>
    </location>
</feature>
<keyword evidence="3 5" id="KW-0863">Zinc-finger</keyword>
<dbReference type="SMART" id="SM00355">
    <property type="entry name" value="ZnF_C2H2"/>
    <property type="match status" value="22"/>
</dbReference>
<dbReference type="FunFam" id="3.30.160.60:FF:000110">
    <property type="entry name" value="Zinc finger protein-like"/>
    <property type="match status" value="1"/>
</dbReference>
<feature type="domain" description="C2H2-type" evidence="7">
    <location>
        <begin position="505"/>
        <end position="533"/>
    </location>
</feature>
<feature type="domain" description="C2H2-type" evidence="7">
    <location>
        <begin position="198"/>
        <end position="225"/>
    </location>
</feature>
<feature type="domain" description="C2H2-type" evidence="7">
    <location>
        <begin position="564"/>
        <end position="591"/>
    </location>
</feature>
<evidence type="ECO:0000256" key="4">
    <source>
        <dbReference type="ARBA" id="ARBA00022833"/>
    </source>
</evidence>
<dbReference type="InterPro" id="IPR036236">
    <property type="entry name" value="Znf_C2H2_sf"/>
</dbReference>
<feature type="domain" description="C2H2-type" evidence="7">
    <location>
        <begin position="902"/>
        <end position="930"/>
    </location>
</feature>
<feature type="compositionally biased region" description="Basic and acidic residues" evidence="6">
    <location>
        <begin position="407"/>
        <end position="427"/>
    </location>
</feature>
<feature type="compositionally biased region" description="Acidic residues" evidence="6">
    <location>
        <begin position="50"/>
        <end position="62"/>
    </location>
</feature>
<evidence type="ECO:0000259" key="7">
    <source>
        <dbReference type="PROSITE" id="PS50157"/>
    </source>
</evidence>
<feature type="domain" description="C2H2-type" evidence="7">
    <location>
        <begin position="1160"/>
        <end position="1188"/>
    </location>
</feature>
<dbReference type="PANTHER" id="PTHR24379">
    <property type="entry name" value="KRAB AND ZINC FINGER DOMAIN-CONTAINING"/>
    <property type="match status" value="1"/>
</dbReference>
<feature type="domain" description="C2H2-type" evidence="7">
    <location>
        <begin position="226"/>
        <end position="253"/>
    </location>
</feature>
<evidence type="ECO:0000256" key="6">
    <source>
        <dbReference type="SAM" id="MobiDB-lite"/>
    </source>
</evidence>
<feature type="domain" description="C2H2-type" evidence="7">
    <location>
        <begin position="714"/>
        <end position="734"/>
    </location>
</feature>
<evidence type="ECO:0000256" key="1">
    <source>
        <dbReference type="ARBA" id="ARBA00022723"/>
    </source>
</evidence>
<feature type="region of interest" description="Disordered" evidence="6">
    <location>
        <begin position="401"/>
        <end position="433"/>
    </location>
</feature>
<dbReference type="FunFam" id="3.30.160.60:FF:000100">
    <property type="entry name" value="Zinc finger 45-like"/>
    <property type="match status" value="3"/>
</dbReference>
<dbReference type="PROSITE" id="PS50157">
    <property type="entry name" value="ZINC_FINGER_C2H2_2"/>
    <property type="match status" value="19"/>
</dbReference>
<organism evidence="8">
    <name type="scientific">Cacopsylla melanoneura</name>
    <dbReference type="NCBI Taxonomy" id="428564"/>
    <lineage>
        <taxon>Eukaryota</taxon>
        <taxon>Metazoa</taxon>
        <taxon>Ecdysozoa</taxon>
        <taxon>Arthropoda</taxon>
        <taxon>Hexapoda</taxon>
        <taxon>Insecta</taxon>
        <taxon>Pterygota</taxon>
        <taxon>Neoptera</taxon>
        <taxon>Paraneoptera</taxon>
        <taxon>Hemiptera</taxon>
        <taxon>Sternorrhyncha</taxon>
        <taxon>Psylloidea</taxon>
        <taxon>Psyllidae</taxon>
        <taxon>Psyllinae</taxon>
        <taxon>Cacopsylla</taxon>
    </lineage>
</organism>
<dbReference type="EMBL" id="HBUF01059340">
    <property type="protein sequence ID" value="CAG6625254.1"/>
    <property type="molecule type" value="Transcribed_RNA"/>
</dbReference>
<name>A0A8D8Q513_9HEMI</name>
<dbReference type="PROSITE" id="PS00028">
    <property type="entry name" value="ZINC_FINGER_C2H2_1"/>
    <property type="match status" value="18"/>
</dbReference>
<protein>
    <submittedName>
        <fullName evidence="8">Zinc finger protein Xfin</fullName>
    </submittedName>
</protein>
<keyword evidence="2" id="KW-0677">Repeat</keyword>
<feature type="region of interest" description="Disordered" evidence="6">
    <location>
        <begin position="1"/>
        <end position="98"/>
    </location>
</feature>
<evidence type="ECO:0000256" key="2">
    <source>
        <dbReference type="ARBA" id="ARBA00022737"/>
    </source>
</evidence>
<feature type="domain" description="C2H2-type" evidence="7">
    <location>
        <begin position="475"/>
        <end position="502"/>
    </location>
</feature>
<dbReference type="GO" id="GO:0008270">
    <property type="term" value="F:zinc ion binding"/>
    <property type="evidence" value="ECO:0007669"/>
    <property type="project" value="UniProtKB-KW"/>
</dbReference>